<gene>
    <name evidence="1" type="ORF">CVN68_08615</name>
</gene>
<accession>A0A2K8MLG1</accession>
<sequence>MKIPPLALGAGAGLLVLALLSPMTGRALGELAAARADRTQLAAAAALPKRRTPLVAAGLALAAPDTAAARAAMMARLQRLARAGGVLVEETEAIEAPEGLAALRIRVSGAEKAVLALADAFEREQPLMRFRRWSIEPVAGGVRLAAEAVAVQ</sequence>
<dbReference type="EMBL" id="CP024923">
    <property type="protein sequence ID" value="ATY32031.1"/>
    <property type="molecule type" value="Genomic_DNA"/>
</dbReference>
<dbReference type="KEGG" id="sphc:CVN68_08615"/>
<evidence type="ECO:0000313" key="1">
    <source>
        <dbReference type="EMBL" id="ATY32031.1"/>
    </source>
</evidence>
<protein>
    <submittedName>
        <fullName evidence="1">Uncharacterized protein</fullName>
    </submittedName>
</protein>
<reference evidence="1 2" key="1">
    <citation type="submission" date="2017-11" db="EMBL/GenBank/DDBJ databases">
        <title>Complete genome sequence of Sphingomonas sp. Strain Cra20, a psychrotolerant potential plant growth promoting rhizobacteria.</title>
        <authorList>
            <person name="Luo Y."/>
        </authorList>
    </citation>
    <scope>NUCLEOTIDE SEQUENCE [LARGE SCALE GENOMIC DNA]</scope>
    <source>
        <strain evidence="1 2">Cra20</strain>
    </source>
</reference>
<organism evidence="1 2">
    <name type="scientific">Sphingomonas psychrotolerans</name>
    <dbReference type="NCBI Taxonomy" id="1327635"/>
    <lineage>
        <taxon>Bacteria</taxon>
        <taxon>Pseudomonadati</taxon>
        <taxon>Pseudomonadota</taxon>
        <taxon>Alphaproteobacteria</taxon>
        <taxon>Sphingomonadales</taxon>
        <taxon>Sphingomonadaceae</taxon>
        <taxon>Sphingomonas</taxon>
    </lineage>
</organism>
<dbReference type="AlphaFoldDB" id="A0A2K8MLG1"/>
<proteinExistence type="predicted"/>
<evidence type="ECO:0000313" key="2">
    <source>
        <dbReference type="Proteomes" id="UP000229081"/>
    </source>
</evidence>
<name>A0A2K8MLG1_9SPHN</name>
<dbReference type="RefSeq" id="WP_100281840.1">
    <property type="nucleotide sequence ID" value="NZ_CP024923.1"/>
</dbReference>
<dbReference type="OrthoDB" id="7584655at2"/>
<keyword evidence="2" id="KW-1185">Reference proteome</keyword>
<dbReference type="Proteomes" id="UP000229081">
    <property type="component" value="Chromosome"/>
</dbReference>